<dbReference type="GO" id="GO:0000166">
    <property type="term" value="F:nucleotide binding"/>
    <property type="evidence" value="ECO:0007669"/>
    <property type="project" value="InterPro"/>
</dbReference>
<dbReference type="PANTHER" id="PTHR14790">
    <property type="entry name" value="RECQ-MEDIATED GENOME INSTABILITY PROTEIN 1 RMI1"/>
    <property type="match status" value="1"/>
</dbReference>
<dbReference type="AlphaFoldDB" id="A0A9X0A6F0"/>
<dbReference type="EMBL" id="MU825396">
    <property type="protein sequence ID" value="KAJ7394248.1"/>
    <property type="molecule type" value="Genomic_DNA"/>
</dbReference>
<dbReference type="EC" id="2.3.2.27" evidence="2"/>
<dbReference type="Gene3D" id="2.40.50.510">
    <property type="match status" value="1"/>
</dbReference>
<organism evidence="2 3">
    <name type="scientific">Desmophyllum pertusum</name>
    <dbReference type="NCBI Taxonomy" id="174260"/>
    <lineage>
        <taxon>Eukaryota</taxon>
        <taxon>Metazoa</taxon>
        <taxon>Cnidaria</taxon>
        <taxon>Anthozoa</taxon>
        <taxon>Hexacorallia</taxon>
        <taxon>Scleractinia</taxon>
        <taxon>Caryophylliina</taxon>
        <taxon>Caryophylliidae</taxon>
        <taxon>Desmophyllum</taxon>
    </lineage>
</organism>
<dbReference type="Proteomes" id="UP001163046">
    <property type="component" value="Unassembled WGS sequence"/>
</dbReference>
<sequence length="134" mass="15616">MEDDTNHCQGPLVRDMHGPQDLEYNSAPFHYLSKVLKYCPVSEKHTVRVKAYIATLSRPDPKSSKWNVTVKLNDGTATVDADLSEKVLTELLEYPVDKYRREIQEAMRNRNQLCVKDYTRERNYSKETLPRRLG</sequence>
<gene>
    <name evidence="2" type="primary">RMI1_2</name>
    <name evidence="2" type="ORF">OS493_000050</name>
</gene>
<keyword evidence="3" id="KW-1185">Reference proteome</keyword>
<proteinExistence type="predicted"/>
<keyword evidence="2" id="KW-0012">Acyltransferase</keyword>
<dbReference type="OrthoDB" id="341511at2759"/>
<name>A0A9X0A6F0_9CNID</name>
<evidence type="ECO:0000313" key="3">
    <source>
        <dbReference type="Proteomes" id="UP001163046"/>
    </source>
</evidence>
<protein>
    <submittedName>
        <fullName evidence="2">RecQ-mediated genome instability protein 1</fullName>
        <ecNumber evidence="2">2.3.2.27</ecNumber>
    </submittedName>
</protein>
<dbReference type="PANTHER" id="PTHR14790:SF15">
    <property type="entry name" value="RECQ-MEDIATED GENOME INSTABILITY PROTEIN 1"/>
    <property type="match status" value="1"/>
</dbReference>
<dbReference type="Pfam" id="PF16099">
    <property type="entry name" value="RMI1_C"/>
    <property type="match status" value="1"/>
</dbReference>
<dbReference type="GO" id="GO:0016604">
    <property type="term" value="C:nuclear body"/>
    <property type="evidence" value="ECO:0007669"/>
    <property type="project" value="TreeGrafter"/>
</dbReference>
<comment type="caution">
    <text evidence="2">The sequence shown here is derived from an EMBL/GenBank/DDBJ whole genome shotgun (WGS) entry which is preliminary data.</text>
</comment>
<dbReference type="GO" id="GO:0000724">
    <property type="term" value="P:double-strand break repair via homologous recombination"/>
    <property type="evidence" value="ECO:0007669"/>
    <property type="project" value="TreeGrafter"/>
</dbReference>
<dbReference type="GO" id="GO:0061630">
    <property type="term" value="F:ubiquitin protein ligase activity"/>
    <property type="evidence" value="ECO:0007669"/>
    <property type="project" value="UniProtKB-EC"/>
</dbReference>
<evidence type="ECO:0000313" key="2">
    <source>
        <dbReference type="EMBL" id="KAJ7394248.1"/>
    </source>
</evidence>
<keyword evidence="2" id="KW-0808">Transferase</keyword>
<dbReference type="InterPro" id="IPR032199">
    <property type="entry name" value="RMI1_C"/>
</dbReference>
<dbReference type="GO" id="GO:0000712">
    <property type="term" value="P:resolution of meiotic recombination intermediates"/>
    <property type="evidence" value="ECO:0007669"/>
    <property type="project" value="TreeGrafter"/>
</dbReference>
<accession>A0A9X0A6F0</accession>
<feature type="domain" description="RecQ-mediated genome instability protein 1 C-terminal OB-fold" evidence="1">
    <location>
        <begin position="27"/>
        <end position="111"/>
    </location>
</feature>
<reference evidence="2" key="1">
    <citation type="submission" date="2023-01" db="EMBL/GenBank/DDBJ databases">
        <title>Genome assembly of the deep-sea coral Lophelia pertusa.</title>
        <authorList>
            <person name="Herrera S."/>
            <person name="Cordes E."/>
        </authorList>
    </citation>
    <scope>NUCLEOTIDE SEQUENCE</scope>
    <source>
        <strain evidence="2">USNM1676648</strain>
        <tissue evidence="2">Polyp</tissue>
    </source>
</reference>
<dbReference type="GO" id="GO:0031422">
    <property type="term" value="C:RecQ family helicase-topoisomerase III complex"/>
    <property type="evidence" value="ECO:0007669"/>
    <property type="project" value="TreeGrafter"/>
</dbReference>
<evidence type="ECO:0000259" key="1">
    <source>
        <dbReference type="Pfam" id="PF16099"/>
    </source>
</evidence>